<evidence type="ECO:0000256" key="9">
    <source>
        <dbReference type="ARBA" id="ARBA00022958"/>
    </source>
</evidence>
<dbReference type="Pfam" id="PF01256">
    <property type="entry name" value="Carb_kinase"/>
    <property type="match status" value="1"/>
</dbReference>
<feature type="binding site" evidence="17">
    <location>
        <position position="294"/>
    </location>
    <ligand>
        <name>(6S)-NADPHX</name>
        <dbReference type="ChEBI" id="CHEBI:64076"/>
    </ligand>
</feature>
<dbReference type="InterPro" id="IPR000631">
    <property type="entry name" value="CARKD"/>
</dbReference>
<keyword evidence="7 17" id="KW-0067">ATP-binding</keyword>
<keyword evidence="9 18" id="KW-0630">Potassium</keyword>
<evidence type="ECO:0000256" key="2">
    <source>
        <dbReference type="ARBA" id="ARBA00000909"/>
    </source>
</evidence>
<evidence type="ECO:0000256" key="18">
    <source>
        <dbReference type="PIRNR" id="PIRNR017184"/>
    </source>
</evidence>
<evidence type="ECO:0000256" key="13">
    <source>
        <dbReference type="ARBA" id="ARBA00023268"/>
    </source>
</evidence>
<protein>
    <recommendedName>
        <fullName evidence="17">ADP-dependent (S)-NAD(P)H-hydrate dehydratase</fullName>
        <ecNumber evidence="17">4.2.1.136</ecNumber>
    </recommendedName>
    <alternativeName>
        <fullName evidence="17">ADP-dependent NAD(P)HX dehydratase</fullName>
    </alternativeName>
</protein>
<dbReference type="PIRSF" id="PIRSF017184">
    <property type="entry name" value="Nnr"/>
    <property type="match status" value="1"/>
</dbReference>
<feature type="binding site" evidence="17">
    <location>
        <position position="336"/>
    </location>
    <ligand>
        <name>(6S)-NADPHX</name>
        <dbReference type="ChEBI" id="CHEBI:64076"/>
    </ligand>
</feature>
<dbReference type="PANTHER" id="PTHR12592">
    <property type="entry name" value="ATP-DEPENDENT (S)-NAD(P)H-HYDRATE DEHYDRATASE FAMILY MEMBER"/>
    <property type="match status" value="1"/>
</dbReference>
<comment type="catalytic activity">
    <reaction evidence="15 17 18">
        <text>(6S)-NADHX + ADP = AMP + phosphate + NADH + H(+)</text>
        <dbReference type="Rhea" id="RHEA:32223"/>
        <dbReference type="ChEBI" id="CHEBI:15378"/>
        <dbReference type="ChEBI" id="CHEBI:43474"/>
        <dbReference type="ChEBI" id="CHEBI:57945"/>
        <dbReference type="ChEBI" id="CHEBI:64074"/>
        <dbReference type="ChEBI" id="CHEBI:456215"/>
        <dbReference type="ChEBI" id="CHEBI:456216"/>
        <dbReference type="EC" id="4.2.1.136"/>
    </reaction>
</comment>
<evidence type="ECO:0000313" key="21">
    <source>
        <dbReference type="EMBL" id="SDL38989.1"/>
    </source>
</evidence>
<comment type="catalytic activity">
    <reaction evidence="1 18">
        <text>(6R)-NADHX = (6S)-NADHX</text>
        <dbReference type="Rhea" id="RHEA:32215"/>
        <dbReference type="ChEBI" id="CHEBI:64074"/>
        <dbReference type="ChEBI" id="CHEBI:64075"/>
        <dbReference type="EC" id="5.1.99.6"/>
    </reaction>
</comment>
<evidence type="ECO:0000256" key="1">
    <source>
        <dbReference type="ARBA" id="ARBA00000013"/>
    </source>
</evidence>
<evidence type="ECO:0000256" key="12">
    <source>
        <dbReference type="ARBA" id="ARBA00023239"/>
    </source>
</evidence>
<dbReference type="SUPFAM" id="SSF53613">
    <property type="entry name" value="Ribokinase-like"/>
    <property type="match status" value="1"/>
</dbReference>
<evidence type="ECO:0000256" key="7">
    <source>
        <dbReference type="ARBA" id="ARBA00022840"/>
    </source>
</evidence>
<dbReference type="PANTHER" id="PTHR12592:SF0">
    <property type="entry name" value="ATP-DEPENDENT (S)-NAD(P)H-HYDRATE DEHYDRATASE"/>
    <property type="match status" value="1"/>
</dbReference>
<comment type="subunit">
    <text evidence="17">Homotetramer.</text>
</comment>
<comment type="catalytic activity">
    <reaction evidence="2 18">
        <text>(6R)-NADPHX = (6S)-NADPHX</text>
        <dbReference type="Rhea" id="RHEA:32227"/>
        <dbReference type="ChEBI" id="CHEBI:64076"/>
        <dbReference type="ChEBI" id="CHEBI:64077"/>
        <dbReference type="EC" id="5.1.99.6"/>
    </reaction>
</comment>
<dbReference type="HAMAP" id="MF_01965">
    <property type="entry name" value="NADHX_dehydratase"/>
    <property type="match status" value="1"/>
</dbReference>
<comment type="catalytic activity">
    <reaction evidence="16 17 18">
        <text>(6S)-NADPHX + ADP = AMP + phosphate + NADPH + H(+)</text>
        <dbReference type="Rhea" id="RHEA:32235"/>
        <dbReference type="ChEBI" id="CHEBI:15378"/>
        <dbReference type="ChEBI" id="CHEBI:43474"/>
        <dbReference type="ChEBI" id="CHEBI:57783"/>
        <dbReference type="ChEBI" id="CHEBI:64076"/>
        <dbReference type="ChEBI" id="CHEBI:456215"/>
        <dbReference type="ChEBI" id="CHEBI:456216"/>
        <dbReference type="EC" id="4.2.1.136"/>
    </reaction>
</comment>
<evidence type="ECO:0000256" key="6">
    <source>
        <dbReference type="ARBA" id="ARBA00022741"/>
    </source>
</evidence>
<keyword evidence="12 17" id="KW-0456">Lyase</keyword>
<dbReference type="EC" id="4.2.1.136" evidence="17"/>
<dbReference type="SUPFAM" id="SSF64153">
    <property type="entry name" value="YjeF N-terminal domain-like"/>
    <property type="match status" value="1"/>
</dbReference>
<dbReference type="OrthoDB" id="9806925at2"/>
<accession>A0A1G9JNB0</accession>
<proteinExistence type="inferred from homology"/>
<dbReference type="RefSeq" id="WP_093250247.1">
    <property type="nucleotide sequence ID" value="NZ_FNGP01000002.1"/>
</dbReference>
<dbReference type="GO" id="GO:0110051">
    <property type="term" value="P:metabolite repair"/>
    <property type="evidence" value="ECO:0007669"/>
    <property type="project" value="TreeGrafter"/>
</dbReference>
<feature type="binding site" evidence="17">
    <location>
        <position position="402"/>
    </location>
    <ligand>
        <name>AMP</name>
        <dbReference type="ChEBI" id="CHEBI:456215"/>
    </ligand>
</feature>
<comment type="similarity">
    <text evidence="17">Belongs to the NnrD/CARKD family.</text>
</comment>
<dbReference type="InterPro" id="IPR029056">
    <property type="entry name" value="Ribokinase-like"/>
</dbReference>
<evidence type="ECO:0000259" key="19">
    <source>
        <dbReference type="PROSITE" id="PS51383"/>
    </source>
</evidence>
<dbReference type="Gene3D" id="3.40.50.10260">
    <property type="entry name" value="YjeF N-terminal domain"/>
    <property type="match status" value="1"/>
</dbReference>
<feature type="domain" description="YjeF C-terminal" evidence="19">
    <location>
        <begin position="210"/>
        <end position="457"/>
    </location>
</feature>
<comment type="similarity">
    <text evidence="4 18">In the C-terminal section; belongs to the NnrD/CARKD family.</text>
</comment>
<dbReference type="Gene3D" id="3.40.1190.20">
    <property type="match status" value="1"/>
</dbReference>
<keyword evidence="10 17" id="KW-0520">NAD</keyword>
<keyword evidence="5 18" id="KW-0479">Metal-binding</keyword>
<dbReference type="Proteomes" id="UP000199475">
    <property type="component" value="Unassembled WGS sequence"/>
</dbReference>
<evidence type="ECO:0000256" key="15">
    <source>
        <dbReference type="ARBA" id="ARBA00048238"/>
    </source>
</evidence>
<keyword evidence="13" id="KW-0511">Multifunctional enzyme</keyword>
<dbReference type="GO" id="GO:0052856">
    <property type="term" value="F:NAD(P)HX epimerase activity"/>
    <property type="evidence" value="ECO:0007669"/>
    <property type="project" value="UniProtKB-EC"/>
</dbReference>
<dbReference type="CDD" id="cd01171">
    <property type="entry name" value="YXKO-related"/>
    <property type="match status" value="1"/>
</dbReference>
<dbReference type="PROSITE" id="PS51383">
    <property type="entry name" value="YJEF_C_3"/>
    <property type="match status" value="1"/>
</dbReference>
<evidence type="ECO:0000256" key="4">
    <source>
        <dbReference type="ARBA" id="ARBA00009524"/>
    </source>
</evidence>
<feature type="binding site" evidence="17">
    <location>
        <position position="245"/>
    </location>
    <ligand>
        <name>(6S)-NADPHX</name>
        <dbReference type="ChEBI" id="CHEBI:64076"/>
    </ligand>
</feature>
<evidence type="ECO:0000256" key="16">
    <source>
        <dbReference type="ARBA" id="ARBA00049209"/>
    </source>
</evidence>
<sequence>MKTVVTAQQMRDAERAVWDADPDVDLMTRAAAGVARVADEMAPEGPVLVVVGPGNNGGDGLFAAATLAESREVLLWLAAGRAHDEGLAAARSAGCREVGDPASARARLADASLVIDAFTGLGARPGLPPDVATFAAACEAWQVPVLAVDQPSGLGTDGGPVGHSFNATVTATFAARKPCHVVEPAASRCGDVVVQDIGVPVPATDLRILEESDLANWWPTPDAASDKYSRGVVLLDTGSERYAGAALLGISGALHAGAGMVRYAGGAPSGLVLGRFPSVVLGEGRAQAAVVGSGWGEPDEARMARAVELGLPLVVDADALGVLPDGGMEGWLLTPHAGELARLLGVGRDEVEADPLGAAREAARRHGATVLLKGAAQYVAEPSGRVTVAVRGPNWTAQAGSGDVLAGICGTLLAAGLPAWKAAAMGASVQALAAQRHPGPYPPDRLTEFLPTVVANLDA</sequence>
<dbReference type="Pfam" id="PF03853">
    <property type="entry name" value="YjeF_N"/>
    <property type="match status" value="1"/>
</dbReference>
<keyword evidence="11 18" id="KW-0413">Isomerase</keyword>
<comment type="cofactor">
    <cofactor evidence="18">
        <name>K(+)</name>
        <dbReference type="ChEBI" id="CHEBI:29103"/>
    </cofactor>
    <text evidence="18">Binds 1 potassium ion per subunit.</text>
</comment>
<organism evidence="21 22">
    <name type="scientific">Tessaracoccus oleiagri</name>
    <dbReference type="NCBI Taxonomy" id="686624"/>
    <lineage>
        <taxon>Bacteria</taxon>
        <taxon>Bacillati</taxon>
        <taxon>Actinomycetota</taxon>
        <taxon>Actinomycetes</taxon>
        <taxon>Propionibacteriales</taxon>
        <taxon>Propionibacteriaceae</taxon>
        <taxon>Tessaracoccus</taxon>
    </lineage>
</organism>
<comment type="function">
    <text evidence="17">Catalyzes the dehydration of the S-form of NAD(P)HX at the expense of ADP, which is converted to AMP. Together with NAD(P)HX epimerase, which catalyzes the epimerization of the S- and R-forms, the enzyme allows the repair of both epimers of NAD(P)HX, a damaged form of NAD(P)H that is a result of enzymatic or heat-dependent hydration.</text>
</comment>
<name>A0A1G9JNB0_9ACTN</name>
<evidence type="ECO:0000256" key="8">
    <source>
        <dbReference type="ARBA" id="ARBA00022857"/>
    </source>
</evidence>
<dbReference type="GO" id="GO:0052855">
    <property type="term" value="F:ADP-dependent NAD(P)H-hydrate dehydratase activity"/>
    <property type="evidence" value="ECO:0007669"/>
    <property type="project" value="UniProtKB-UniRule"/>
</dbReference>
<dbReference type="STRING" id="686624.SAMN04488242_1364"/>
<dbReference type="GO" id="GO:0046872">
    <property type="term" value="F:metal ion binding"/>
    <property type="evidence" value="ECO:0007669"/>
    <property type="project" value="UniProtKB-UniRule"/>
</dbReference>
<reference evidence="21 22" key="1">
    <citation type="submission" date="2016-10" db="EMBL/GenBank/DDBJ databases">
        <authorList>
            <person name="de Groot N.N."/>
        </authorList>
    </citation>
    <scope>NUCLEOTIDE SEQUENCE [LARGE SCALE GENOMIC DNA]</scope>
    <source>
        <strain evidence="21 22">CGMCC 1.9159</strain>
    </source>
</reference>
<comment type="function">
    <text evidence="14 18">Bifunctional enzyme that catalyzes the epimerization of the S- and R-forms of NAD(P)HX and the dehydration of the S-form of NAD(P)HX at the expense of ADP, which is converted to AMP. This allows the repair of both epimers of NAD(P)HX, a damaged form of NAD(P)H that is a result of enzymatic or heat-dependent hydration.</text>
</comment>
<comment type="similarity">
    <text evidence="3 18">In the N-terminal section; belongs to the NnrE/AIBP family.</text>
</comment>
<evidence type="ECO:0000256" key="10">
    <source>
        <dbReference type="ARBA" id="ARBA00023027"/>
    </source>
</evidence>
<keyword evidence="6 17" id="KW-0547">Nucleotide-binding</keyword>
<evidence type="ECO:0000256" key="5">
    <source>
        <dbReference type="ARBA" id="ARBA00022723"/>
    </source>
</evidence>
<feature type="binding site" evidence="17">
    <location>
        <position position="403"/>
    </location>
    <ligand>
        <name>(6S)-NADPHX</name>
        <dbReference type="ChEBI" id="CHEBI:64076"/>
    </ligand>
</feature>
<dbReference type="GO" id="GO:0046496">
    <property type="term" value="P:nicotinamide nucleotide metabolic process"/>
    <property type="evidence" value="ECO:0007669"/>
    <property type="project" value="UniProtKB-UniRule"/>
</dbReference>
<dbReference type="AlphaFoldDB" id="A0A1G9JNB0"/>
<dbReference type="PROSITE" id="PS51385">
    <property type="entry name" value="YJEF_N"/>
    <property type="match status" value="1"/>
</dbReference>
<evidence type="ECO:0000256" key="3">
    <source>
        <dbReference type="ARBA" id="ARBA00006001"/>
    </source>
</evidence>
<keyword evidence="8 17" id="KW-0521">NADP</keyword>
<evidence type="ECO:0000256" key="11">
    <source>
        <dbReference type="ARBA" id="ARBA00023235"/>
    </source>
</evidence>
<evidence type="ECO:0000259" key="20">
    <source>
        <dbReference type="PROSITE" id="PS51385"/>
    </source>
</evidence>
<dbReference type="EMBL" id="FNGP01000002">
    <property type="protein sequence ID" value="SDL38989.1"/>
    <property type="molecule type" value="Genomic_DNA"/>
</dbReference>
<evidence type="ECO:0000256" key="17">
    <source>
        <dbReference type="HAMAP-Rule" id="MF_01965"/>
    </source>
</evidence>
<gene>
    <name evidence="17" type="primary">nnrD</name>
    <name evidence="21" type="ORF">SAMN04488242_1364</name>
</gene>
<comment type="cofactor">
    <cofactor evidence="17">
        <name>Mg(2+)</name>
        <dbReference type="ChEBI" id="CHEBI:18420"/>
    </cofactor>
</comment>
<feature type="domain" description="YjeF N-terminal" evidence="20">
    <location>
        <begin position="10"/>
        <end position="205"/>
    </location>
</feature>
<dbReference type="GO" id="GO:0005524">
    <property type="term" value="F:ATP binding"/>
    <property type="evidence" value="ECO:0007669"/>
    <property type="project" value="UniProtKB-UniRule"/>
</dbReference>
<dbReference type="InterPro" id="IPR030677">
    <property type="entry name" value="Nnr"/>
</dbReference>
<keyword evidence="22" id="KW-1185">Reference proteome</keyword>
<evidence type="ECO:0000256" key="14">
    <source>
        <dbReference type="ARBA" id="ARBA00025153"/>
    </source>
</evidence>
<evidence type="ECO:0000313" key="22">
    <source>
        <dbReference type="Proteomes" id="UP000199475"/>
    </source>
</evidence>
<dbReference type="InterPro" id="IPR004443">
    <property type="entry name" value="YjeF_N_dom"/>
</dbReference>
<dbReference type="InterPro" id="IPR036652">
    <property type="entry name" value="YjeF_N_dom_sf"/>
</dbReference>
<comment type="caution">
    <text evidence="17">Lacks conserved residue(s) required for the propagation of feature annotation.</text>
</comment>